<evidence type="ECO:0000313" key="2">
    <source>
        <dbReference type="Proteomes" id="UP000281553"/>
    </source>
</evidence>
<proteinExistence type="predicted"/>
<name>A0A3P7PA07_DIBLA</name>
<evidence type="ECO:0000313" key="1">
    <source>
        <dbReference type="EMBL" id="VDN16912.1"/>
    </source>
</evidence>
<dbReference type="AlphaFoldDB" id="A0A3P7PA07"/>
<dbReference type="Proteomes" id="UP000281553">
    <property type="component" value="Unassembled WGS sequence"/>
</dbReference>
<gene>
    <name evidence="1" type="ORF">DILT_LOCUS12743</name>
</gene>
<organism evidence="1 2">
    <name type="scientific">Dibothriocephalus latus</name>
    <name type="common">Fish tapeworm</name>
    <name type="synonym">Diphyllobothrium latum</name>
    <dbReference type="NCBI Taxonomy" id="60516"/>
    <lineage>
        <taxon>Eukaryota</taxon>
        <taxon>Metazoa</taxon>
        <taxon>Spiralia</taxon>
        <taxon>Lophotrochozoa</taxon>
        <taxon>Platyhelminthes</taxon>
        <taxon>Cestoda</taxon>
        <taxon>Eucestoda</taxon>
        <taxon>Diphyllobothriidea</taxon>
        <taxon>Diphyllobothriidae</taxon>
        <taxon>Dibothriocephalus</taxon>
    </lineage>
</organism>
<sequence>MIEKCEKEQSPLPTEMSSGVIREWIVHTKQEHHTVTSKFSITEISNQLNKRIAVWGRYEAKLNEAVNQMAAVYDAVKRDAYMEGSLTVIDGLLKEAEAAAEEIGRQDELRAVQISRRQFEELQQTFRREKSLVVATMRTSVS</sequence>
<accession>A0A3P7PA07</accession>
<protein>
    <submittedName>
        <fullName evidence="1">Uncharacterized protein</fullName>
    </submittedName>
</protein>
<dbReference type="OrthoDB" id="10527833at2759"/>
<reference evidence="1 2" key="1">
    <citation type="submission" date="2018-11" db="EMBL/GenBank/DDBJ databases">
        <authorList>
            <consortium name="Pathogen Informatics"/>
        </authorList>
    </citation>
    <scope>NUCLEOTIDE SEQUENCE [LARGE SCALE GENOMIC DNA]</scope>
</reference>
<keyword evidence="2" id="KW-1185">Reference proteome</keyword>
<dbReference type="EMBL" id="UYRU01067555">
    <property type="protein sequence ID" value="VDN16912.1"/>
    <property type="molecule type" value="Genomic_DNA"/>
</dbReference>